<proteinExistence type="predicted"/>
<organism evidence="1 2">
    <name type="scientific">Nitrospira moscoviensis</name>
    <dbReference type="NCBI Taxonomy" id="42253"/>
    <lineage>
        <taxon>Bacteria</taxon>
        <taxon>Pseudomonadati</taxon>
        <taxon>Nitrospirota</taxon>
        <taxon>Nitrospiria</taxon>
        <taxon>Nitrospirales</taxon>
        <taxon>Nitrospiraceae</taxon>
        <taxon>Nitrospira</taxon>
    </lineage>
</organism>
<dbReference type="EMBL" id="CP011801">
    <property type="protein sequence ID" value="ALA57928.1"/>
    <property type="molecule type" value="Genomic_DNA"/>
</dbReference>
<protein>
    <submittedName>
        <fullName evidence="1">Uncharacterized protein</fullName>
    </submittedName>
</protein>
<dbReference type="KEGG" id="nmv:NITMOv2_1502"/>
<dbReference type="Proteomes" id="UP000069205">
    <property type="component" value="Chromosome"/>
</dbReference>
<gene>
    <name evidence="1" type="ORF">NITMOv2_1502</name>
</gene>
<name>A0A0K2GAG3_NITMO</name>
<dbReference type="STRING" id="42253.NITMOv2_1502"/>
<dbReference type="AlphaFoldDB" id="A0A0K2GAG3"/>
<reference evidence="1 2" key="1">
    <citation type="journal article" date="2015" name="Proc. Natl. Acad. Sci. U.S.A.">
        <title>Expanded metabolic versatility of ubiquitous nitrite-oxidizing bacteria from the genus Nitrospira.</title>
        <authorList>
            <person name="Koch H."/>
            <person name="Lucker S."/>
            <person name="Albertsen M."/>
            <person name="Kitzinger K."/>
            <person name="Herbold C."/>
            <person name="Spieck E."/>
            <person name="Nielsen P.H."/>
            <person name="Wagner M."/>
            <person name="Daims H."/>
        </authorList>
    </citation>
    <scope>NUCLEOTIDE SEQUENCE [LARGE SCALE GENOMIC DNA]</scope>
    <source>
        <strain evidence="1 2">NSP M-1</strain>
    </source>
</reference>
<sequence length="56" mass="6526">MNQERNFSQWFKQATGNEPYPYQTRFACKPSLFRKPSPLVGEGRGEGVLSRFAIRF</sequence>
<keyword evidence="2" id="KW-1185">Reference proteome</keyword>
<dbReference type="PATRIC" id="fig|42253.5.peg.1473"/>
<evidence type="ECO:0000313" key="2">
    <source>
        <dbReference type="Proteomes" id="UP000069205"/>
    </source>
</evidence>
<evidence type="ECO:0000313" key="1">
    <source>
        <dbReference type="EMBL" id="ALA57928.1"/>
    </source>
</evidence>
<accession>A0A0K2GAG3</accession>